<comment type="caution">
    <text evidence="1">The sequence shown here is derived from an EMBL/GenBank/DDBJ whole genome shotgun (WGS) entry which is preliminary data.</text>
</comment>
<dbReference type="Proteomes" id="UP000544054">
    <property type="component" value="Unassembled WGS sequence"/>
</dbReference>
<organism evidence="1 2">
    <name type="scientific">Chryseobacterium antibioticum</name>
    <dbReference type="NCBI Taxonomy" id="2728847"/>
    <lineage>
        <taxon>Bacteria</taxon>
        <taxon>Pseudomonadati</taxon>
        <taxon>Bacteroidota</taxon>
        <taxon>Flavobacteriia</taxon>
        <taxon>Flavobacteriales</taxon>
        <taxon>Weeksellaceae</taxon>
        <taxon>Chryseobacterium group</taxon>
        <taxon>Chryseobacterium</taxon>
    </lineage>
</organism>
<dbReference type="RefSeq" id="WP_169234621.1">
    <property type="nucleotide sequence ID" value="NZ_JABBGI010000010.1"/>
</dbReference>
<gene>
    <name evidence="1" type="ORF">HHL23_09245</name>
</gene>
<proteinExistence type="predicted"/>
<name>A0A7Y0AME6_9FLAO</name>
<evidence type="ECO:0000313" key="2">
    <source>
        <dbReference type="Proteomes" id="UP000544054"/>
    </source>
</evidence>
<dbReference type="AlphaFoldDB" id="A0A7Y0AME6"/>
<dbReference type="GO" id="GO:0009522">
    <property type="term" value="C:photosystem I"/>
    <property type="evidence" value="ECO:0007669"/>
    <property type="project" value="UniProtKB-KW"/>
</dbReference>
<accession>A0A7Y0AME6</accession>
<keyword evidence="2" id="KW-1185">Reference proteome</keyword>
<reference evidence="1 2" key="1">
    <citation type="submission" date="2020-04" db="EMBL/GenBank/DDBJ databases">
        <title>Chryseobacterium sp. RP-3-3 sp. nov., isolated from Jeju soil.</title>
        <authorList>
            <person name="Dahal R.H."/>
        </authorList>
    </citation>
    <scope>NUCLEOTIDE SEQUENCE [LARGE SCALE GENOMIC DNA]</scope>
    <source>
        <strain evidence="1 2">RP-3-3</strain>
    </source>
</reference>
<sequence length="44" mass="4960">MCYFANSLVIAIIASVLAFRLAVTDPTRSPPFCFLEAFFCSRNR</sequence>
<dbReference type="GO" id="GO:0015979">
    <property type="term" value="P:photosynthesis"/>
    <property type="evidence" value="ECO:0007669"/>
    <property type="project" value="UniProtKB-KW"/>
</dbReference>
<dbReference type="EMBL" id="JABBGI010000010">
    <property type="protein sequence ID" value="NML69984.1"/>
    <property type="molecule type" value="Genomic_DNA"/>
</dbReference>
<protein>
    <submittedName>
        <fullName evidence="1">Photosystem I reaction center subunit XII</fullName>
    </submittedName>
</protein>
<evidence type="ECO:0000313" key="1">
    <source>
        <dbReference type="EMBL" id="NML69984.1"/>
    </source>
</evidence>